<proteinExistence type="predicted"/>
<comment type="caution">
    <text evidence="2">The sequence shown here is derived from an EMBL/GenBank/DDBJ whole genome shotgun (WGS) entry which is preliminary data.</text>
</comment>
<keyword evidence="1" id="KW-1133">Transmembrane helix</keyword>
<feature type="transmembrane region" description="Helical" evidence="1">
    <location>
        <begin position="40"/>
        <end position="59"/>
    </location>
</feature>
<keyword evidence="1" id="KW-0472">Membrane</keyword>
<evidence type="ECO:0000313" key="2">
    <source>
        <dbReference type="EMBL" id="GAA2104813.1"/>
    </source>
</evidence>
<protein>
    <recommendedName>
        <fullName evidence="4">Membrane protein YkgB</fullName>
    </recommendedName>
</protein>
<dbReference type="RefSeq" id="WP_344553862.1">
    <property type="nucleotide sequence ID" value="NZ_BAAANS010000027.1"/>
</dbReference>
<keyword evidence="3" id="KW-1185">Reference proteome</keyword>
<feature type="transmembrane region" description="Helical" evidence="1">
    <location>
        <begin position="103"/>
        <end position="122"/>
    </location>
</feature>
<name>A0ABN2X498_9ACTN</name>
<organism evidence="2 3">
    <name type="scientific">Kitasatospora saccharophila</name>
    <dbReference type="NCBI Taxonomy" id="407973"/>
    <lineage>
        <taxon>Bacteria</taxon>
        <taxon>Bacillati</taxon>
        <taxon>Actinomycetota</taxon>
        <taxon>Actinomycetes</taxon>
        <taxon>Kitasatosporales</taxon>
        <taxon>Streptomycetaceae</taxon>
        <taxon>Kitasatospora</taxon>
    </lineage>
</organism>
<evidence type="ECO:0008006" key="4">
    <source>
        <dbReference type="Google" id="ProtNLM"/>
    </source>
</evidence>
<keyword evidence="1" id="KW-0812">Transmembrane</keyword>
<dbReference type="EMBL" id="BAAANS010000027">
    <property type="protein sequence ID" value="GAA2104813.1"/>
    <property type="molecule type" value="Genomic_DNA"/>
</dbReference>
<accession>A0ABN2X498</accession>
<feature type="transmembrane region" description="Helical" evidence="1">
    <location>
        <begin position="79"/>
        <end position="96"/>
    </location>
</feature>
<feature type="transmembrane region" description="Helical" evidence="1">
    <location>
        <begin position="142"/>
        <end position="160"/>
    </location>
</feature>
<evidence type="ECO:0000313" key="3">
    <source>
        <dbReference type="Proteomes" id="UP001500897"/>
    </source>
</evidence>
<sequence length="164" mass="17587">MTTAPHFPDTGQGPAPLVTGAPVLERYESLRPALHRLGLTLLRCALGLVYLWFGVLKLIDRSPAADLVTSTIPFHTGGWVVPVLGGVEVVLGLWIAAGIGMRWALPVLFGHLLATFGVLVVVPDRAFQDGNPALLTMEGEFVIKNLVLLAAVLVVTTRTARPHR</sequence>
<reference evidence="2 3" key="1">
    <citation type="journal article" date="2019" name="Int. J. Syst. Evol. Microbiol.">
        <title>The Global Catalogue of Microorganisms (GCM) 10K type strain sequencing project: providing services to taxonomists for standard genome sequencing and annotation.</title>
        <authorList>
            <consortium name="The Broad Institute Genomics Platform"/>
            <consortium name="The Broad Institute Genome Sequencing Center for Infectious Disease"/>
            <person name="Wu L."/>
            <person name="Ma J."/>
        </authorList>
    </citation>
    <scope>NUCLEOTIDE SEQUENCE [LARGE SCALE GENOMIC DNA]</scope>
    <source>
        <strain evidence="2 3">JCM 14559</strain>
    </source>
</reference>
<gene>
    <name evidence="2" type="ORF">GCM10009759_41350</name>
</gene>
<evidence type="ECO:0000256" key="1">
    <source>
        <dbReference type="SAM" id="Phobius"/>
    </source>
</evidence>
<dbReference type="Proteomes" id="UP001500897">
    <property type="component" value="Unassembled WGS sequence"/>
</dbReference>